<evidence type="ECO:0000313" key="2">
    <source>
        <dbReference type="Proteomes" id="UP000030554"/>
    </source>
</evidence>
<organism evidence="1 2">
    <name type="scientific">Gallibacterium anatis 4895</name>
    <dbReference type="NCBI Taxonomy" id="1396510"/>
    <lineage>
        <taxon>Bacteria</taxon>
        <taxon>Pseudomonadati</taxon>
        <taxon>Pseudomonadota</taxon>
        <taxon>Gammaproteobacteria</taxon>
        <taxon>Pasteurellales</taxon>
        <taxon>Pasteurellaceae</taxon>
        <taxon>Gallibacterium</taxon>
    </lineage>
</organism>
<gene>
    <name evidence="1" type="ORF">IO48_10940</name>
</gene>
<dbReference type="RefSeq" id="WP_039164507.1">
    <property type="nucleotide sequence ID" value="NZ_JPJQ01000054.1"/>
</dbReference>
<sequence length="64" mass="7528">MMKLVEILKQMSYIPDVLQNQRDYEPLYGGFIRDYENLKGDSRTVASVFNEKVRKYGESYTNKG</sequence>
<accession>A0A0A3ADT4</accession>
<reference evidence="1 2" key="1">
    <citation type="submission" date="2014-07" db="EMBL/GenBank/DDBJ databases">
        <title>Chaperone-usher fimbriae in a diverse selection of Gallibacterium genomes.</title>
        <authorList>
            <person name="Kudirkiene E."/>
            <person name="Bager R.J."/>
            <person name="Johnson T.J."/>
            <person name="Bojesen A.M."/>
        </authorList>
    </citation>
    <scope>NUCLEOTIDE SEQUENCE [LARGE SCALE GENOMIC DNA]</scope>
    <source>
        <strain evidence="1 2">4895</strain>
    </source>
</reference>
<dbReference type="AlphaFoldDB" id="A0A0A3ADT4"/>
<name>A0A0A3ADT4_9PAST</name>
<proteinExistence type="predicted"/>
<evidence type="ECO:0000313" key="1">
    <source>
        <dbReference type="EMBL" id="KGQ59729.1"/>
    </source>
</evidence>
<dbReference type="EMBL" id="JPJQ01000054">
    <property type="protein sequence ID" value="KGQ59729.1"/>
    <property type="molecule type" value="Genomic_DNA"/>
</dbReference>
<comment type="caution">
    <text evidence="1">The sequence shown here is derived from an EMBL/GenBank/DDBJ whole genome shotgun (WGS) entry which is preliminary data.</text>
</comment>
<protein>
    <submittedName>
        <fullName evidence="1">Uncharacterized protein</fullName>
    </submittedName>
</protein>
<dbReference type="Proteomes" id="UP000030554">
    <property type="component" value="Unassembled WGS sequence"/>
</dbReference>